<dbReference type="EMBL" id="FLTS01000001">
    <property type="protein sequence ID" value="SBV37455.1"/>
    <property type="molecule type" value="Genomic_DNA"/>
</dbReference>
<organism evidence="2">
    <name type="scientific">uncultured Stenotrophomonas sp</name>
    <dbReference type="NCBI Taxonomy" id="165438"/>
    <lineage>
        <taxon>Bacteria</taxon>
        <taxon>Pseudomonadati</taxon>
        <taxon>Pseudomonadota</taxon>
        <taxon>Gammaproteobacteria</taxon>
        <taxon>Lysobacterales</taxon>
        <taxon>Lysobacteraceae</taxon>
        <taxon>Stenotrophomonas</taxon>
        <taxon>environmental samples</taxon>
    </lineage>
</organism>
<proteinExistence type="predicted"/>
<evidence type="ECO:0000256" key="1">
    <source>
        <dbReference type="SAM" id="MobiDB-lite"/>
    </source>
</evidence>
<feature type="region of interest" description="Disordered" evidence="1">
    <location>
        <begin position="20"/>
        <end position="102"/>
    </location>
</feature>
<dbReference type="AlphaFoldDB" id="A0A1Y5Q8L7"/>
<accession>A0A1Y5Q8L7</accession>
<sequence length="158" mass="16976">MDSHPLLQAPSQDTCAYFQRTPDRASAPSPYAATFPPSEPPIIAAFPFPSTPQREEVDPSTSTPKGRRRSEPPIMTGFSFPSTPSSEVDDPLPDLARPAGNALKQGAHSRPFAEYVNGFSALVDAMDQLRAARARIGTPCGRWPDVGHNAGHRSLLPA</sequence>
<evidence type="ECO:0000313" key="2">
    <source>
        <dbReference type="EMBL" id="SBV37455.1"/>
    </source>
</evidence>
<name>A0A1Y5Q8L7_9GAMM</name>
<reference evidence="2" key="1">
    <citation type="submission" date="2016-03" db="EMBL/GenBank/DDBJ databases">
        <authorList>
            <person name="Ploux O."/>
        </authorList>
    </citation>
    <scope>NUCLEOTIDE SEQUENCE</scope>
    <source>
        <strain evidence="2">UC10</strain>
    </source>
</reference>
<protein>
    <submittedName>
        <fullName evidence="2">Uncharacterized protein</fullName>
    </submittedName>
</protein>
<gene>
    <name evidence="2" type="ORF">STPYR_12385</name>
</gene>